<dbReference type="Pfam" id="PF13304">
    <property type="entry name" value="AAA_21"/>
    <property type="match status" value="1"/>
</dbReference>
<reference evidence="3" key="1">
    <citation type="journal article" date="2012" name="Stand. Genomic Sci.">
        <title>Permanent draft genome sequence of the gliding predator Saprospira grandis strain Sa g1 (= HR1).</title>
        <authorList>
            <person name="Mavromatis K."/>
            <person name="Chertkov O."/>
            <person name="Lapidus A."/>
            <person name="Nolan M."/>
            <person name="Lucas S."/>
            <person name="Tice H."/>
            <person name="Del Rio T.G."/>
            <person name="Cheng J.F."/>
            <person name="Han C."/>
            <person name="Tapia R."/>
            <person name="Bruce D."/>
            <person name="Goodwin L.A."/>
            <person name="Pitluck S."/>
            <person name="Huntemann M."/>
            <person name="Liolios K."/>
            <person name="Pagani I."/>
            <person name="Ivanova N."/>
            <person name="Mikhailova N."/>
            <person name="Pati A."/>
            <person name="Chen A."/>
            <person name="Palaniappan K."/>
            <person name="Land M."/>
            <person name="Brambilla E.M."/>
            <person name="Rohde M."/>
            <person name="Spring S."/>
            <person name="Goker M."/>
            <person name="Detter J.C."/>
            <person name="Bristow J."/>
            <person name="Eisen J.A."/>
            <person name="Markowitz V."/>
            <person name="Hugenholtz P."/>
            <person name="Kyrpides N.C."/>
            <person name="Klenk H.P."/>
            <person name="Woyke T."/>
        </authorList>
    </citation>
    <scope>NUCLEOTIDE SEQUENCE [LARGE SCALE GENOMIC DNA]</scope>
    <source>
        <strain evidence="3">DSM 2844</strain>
    </source>
</reference>
<dbReference type="RefSeq" id="WP_002660289.1">
    <property type="nucleotide sequence ID" value="NZ_JH719942.1"/>
</dbReference>
<dbReference type="GO" id="GO:0005524">
    <property type="term" value="F:ATP binding"/>
    <property type="evidence" value="ECO:0007669"/>
    <property type="project" value="InterPro"/>
</dbReference>
<dbReference type="Pfam" id="PF18860">
    <property type="entry name" value="AbiJ_NTD3"/>
    <property type="match status" value="1"/>
</dbReference>
<dbReference type="OrthoDB" id="9815944at2"/>
<dbReference type="InterPro" id="IPR003959">
    <property type="entry name" value="ATPase_AAA_core"/>
</dbReference>
<evidence type="ECO:0000313" key="2">
    <source>
        <dbReference type="EMBL" id="EJF54555.1"/>
    </source>
</evidence>
<dbReference type="Gene3D" id="3.40.50.300">
    <property type="entry name" value="P-loop containing nucleotide triphosphate hydrolases"/>
    <property type="match status" value="1"/>
</dbReference>
<gene>
    <name evidence="2" type="ORF">SapgrDRAFT_2903</name>
</gene>
<name>J1I6V7_9BACT</name>
<organism evidence="2 3">
    <name type="scientific">Saprospira grandis DSM 2844</name>
    <dbReference type="NCBI Taxonomy" id="694433"/>
    <lineage>
        <taxon>Bacteria</taxon>
        <taxon>Pseudomonadati</taxon>
        <taxon>Bacteroidota</taxon>
        <taxon>Saprospiria</taxon>
        <taxon>Saprospirales</taxon>
        <taxon>Saprospiraceae</taxon>
        <taxon>Saprospira</taxon>
    </lineage>
</organism>
<dbReference type="InterPro" id="IPR041427">
    <property type="entry name" value="AbiJ-NTD3"/>
</dbReference>
<dbReference type="HOGENOM" id="CLU_028965_1_0_10"/>
<dbReference type="EMBL" id="JH719942">
    <property type="protein sequence ID" value="EJF54555.1"/>
    <property type="molecule type" value="Genomic_DNA"/>
</dbReference>
<proteinExistence type="predicted"/>
<sequence length="638" mass="74237">MNFSLSFKQKVFEALKGLDDPFRERRENSIIDFLDLVWDLDLMESEDSRYTTARDDIITHYHSFNDWNLDQLFIERLRLFEDDLKFKSFVEAILDSNFRADDGEIQEIKKLLTPLLYEEGAFFQKQNYLEPEGYRYLLLKYGFPVDNTIQFYIVKSGADKKEVLKQEGLEYPFFILKGLSWDDYSYKSSFTVEYYMDSSNCISVGSIKVLHIDSDGGWVHNLMPEKFSGLNSNFCSLGQSEDYYLNLKKIVEQTNSDFKSILFALKDAAFFPLIREQFEDKIGYINSLIRNNKVERLQREIPLIIKGLNKLNFYNFEYKFKPKGGDTTITSFKFNNHRVFPNRVYALIGKNGVGKTQFISRLPRDIAKENREAFPNGVPFFSKVIAISYSVFDSFDIPSKSYAFNYVYCGLKDASGDHIKKIELQEKFIRSCAEIKRLKREPKWTKILSNFLDEKILTKIQDNVFNSEENKHSNIQEIDDLLSSGQSILLYVLSEVIAHIRFDSLLVFDEPETHLHPNAISQLVNSIYELANEFESFCILATHSPLIVREVLSKNVLVFDRESEVLNIRKLDIETFGANLNDITENVFGNRDIPKQYKKILQSLVDDGYSFTKIKDLLESDDIPLSLNAQIYLKSILK</sequence>
<protein>
    <recommendedName>
        <fullName evidence="1">AAA+ ATPase domain-containing protein</fullName>
    </recommendedName>
</protein>
<dbReference type="PANTHER" id="PTHR43581">
    <property type="entry name" value="ATP/GTP PHOSPHATASE"/>
    <property type="match status" value="1"/>
</dbReference>
<dbReference type="InterPro" id="IPR003593">
    <property type="entry name" value="AAA+_ATPase"/>
</dbReference>
<dbReference type="InterPro" id="IPR051396">
    <property type="entry name" value="Bact_Antivir_Def_Nuclease"/>
</dbReference>
<dbReference type="AlphaFoldDB" id="J1I6V7"/>
<evidence type="ECO:0000313" key="3">
    <source>
        <dbReference type="Proteomes" id="UP000005113"/>
    </source>
</evidence>
<dbReference type="SUPFAM" id="SSF52540">
    <property type="entry name" value="P-loop containing nucleoside triphosphate hydrolases"/>
    <property type="match status" value="1"/>
</dbReference>
<evidence type="ECO:0000259" key="1">
    <source>
        <dbReference type="SMART" id="SM00382"/>
    </source>
</evidence>
<dbReference type="InterPro" id="IPR027417">
    <property type="entry name" value="P-loop_NTPase"/>
</dbReference>
<accession>J1I6V7</accession>
<dbReference type="PANTHER" id="PTHR43581:SF4">
    <property type="entry name" value="ATP_GTP PHOSPHATASE"/>
    <property type="match status" value="1"/>
</dbReference>
<dbReference type="GO" id="GO:0016887">
    <property type="term" value="F:ATP hydrolysis activity"/>
    <property type="evidence" value="ECO:0007669"/>
    <property type="project" value="InterPro"/>
</dbReference>
<feature type="domain" description="AAA+ ATPase" evidence="1">
    <location>
        <begin position="341"/>
        <end position="569"/>
    </location>
</feature>
<dbReference type="Proteomes" id="UP000005113">
    <property type="component" value="Unassembled WGS sequence"/>
</dbReference>
<dbReference type="SMART" id="SM00382">
    <property type="entry name" value="AAA"/>
    <property type="match status" value="1"/>
</dbReference>